<accession>A0A8T9BJ68</accession>
<organism evidence="2 3">
    <name type="scientific">Lachnellula arida</name>
    <dbReference type="NCBI Taxonomy" id="1316785"/>
    <lineage>
        <taxon>Eukaryota</taxon>
        <taxon>Fungi</taxon>
        <taxon>Dikarya</taxon>
        <taxon>Ascomycota</taxon>
        <taxon>Pezizomycotina</taxon>
        <taxon>Leotiomycetes</taxon>
        <taxon>Helotiales</taxon>
        <taxon>Lachnaceae</taxon>
        <taxon>Lachnellula</taxon>
    </lineage>
</organism>
<feature type="domain" description="Calcineurin-like phosphoesterase" evidence="1">
    <location>
        <begin position="8"/>
        <end position="233"/>
    </location>
</feature>
<dbReference type="InterPro" id="IPR051693">
    <property type="entry name" value="UPF0046_metallophosphoest"/>
</dbReference>
<dbReference type="OrthoDB" id="630188at2759"/>
<proteinExistence type="predicted"/>
<dbReference type="PANTHER" id="PTHR12905:SF0">
    <property type="entry name" value="CALCINEURIN-LIKE PHOSPHOESTERASE DOMAIN-CONTAINING PROTEIN"/>
    <property type="match status" value="1"/>
</dbReference>
<evidence type="ECO:0000313" key="3">
    <source>
        <dbReference type="Proteomes" id="UP000469559"/>
    </source>
</evidence>
<evidence type="ECO:0000259" key="1">
    <source>
        <dbReference type="Pfam" id="PF00149"/>
    </source>
</evidence>
<dbReference type="Gene3D" id="3.60.21.10">
    <property type="match status" value="1"/>
</dbReference>
<gene>
    <name evidence="2" type="primary">MPPED1_1</name>
    <name evidence="2" type="ORF">LARI1_G003186</name>
</gene>
<keyword evidence="3" id="KW-1185">Reference proteome</keyword>
<sequence>MASTVSTRFMIISDTHGFQFGDAEKAGGHFKHPLPKCDVLLHCGDLTHVGRPSELEDCLRMLTSIHAELKLVIAGNHERPLDINWVIKHNEKKNDPNSPPFLERKRALDILTGPLAKEAGVTYLTEGLNTFTLKNGAKFTVYSSPYTPAFCDWAFPYGRLEDRFNPADKVDYGFKCITEKPIPDFPGVDIVMTHGPPRYVLDRGWNGNVGCASLFRAISRARPRLHCFGHIHEAYGAKLIQWSEDKESTGSSAMAHVSEGTNSYPQESRYPIIFGKETLMVNAAIMDSTYRPVNAPWLVDVDLPKATSD</sequence>
<dbReference type="GO" id="GO:0016787">
    <property type="term" value="F:hydrolase activity"/>
    <property type="evidence" value="ECO:0007669"/>
    <property type="project" value="InterPro"/>
</dbReference>
<dbReference type="PANTHER" id="PTHR12905">
    <property type="entry name" value="METALLOPHOSPHOESTERASE"/>
    <property type="match status" value="1"/>
</dbReference>
<name>A0A8T9BJ68_9HELO</name>
<reference evidence="2 3" key="1">
    <citation type="submission" date="2018-05" db="EMBL/GenBank/DDBJ databases">
        <title>Whole genome sequencing for identification of molecular markers to develop diagnostic detection tools for the regulated plant pathogen Lachnellula willkommii.</title>
        <authorList>
            <person name="Giroux E."/>
            <person name="Bilodeau G."/>
        </authorList>
    </citation>
    <scope>NUCLEOTIDE SEQUENCE [LARGE SCALE GENOMIC DNA]</scope>
    <source>
        <strain evidence="2 3">CBS 203.66</strain>
    </source>
</reference>
<dbReference type="Pfam" id="PF00149">
    <property type="entry name" value="Metallophos"/>
    <property type="match status" value="1"/>
</dbReference>
<protein>
    <submittedName>
        <fullName evidence="2">Metallophosphoesterase domain-containing protein 1</fullName>
    </submittedName>
</protein>
<dbReference type="CDD" id="cd07379">
    <property type="entry name" value="MPP_239FB"/>
    <property type="match status" value="1"/>
</dbReference>
<dbReference type="Proteomes" id="UP000469559">
    <property type="component" value="Unassembled WGS sequence"/>
</dbReference>
<dbReference type="EMBL" id="QGMF01000107">
    <property type="protein sequence ID" value="TVY19436.1"/>
    <property type="molecule type" value="Genomic_DNA"/>
</dbReference>
<dbReference type="SUPFAM" id="SSF56300">
    <property type="entry name" value="Metallo-dependent phosphatases"/>
    <property type="match status" value="1"/>
</dbReference>
<dbReference type="InterPro" id="IPR004843">
    <property type="entry name" value="Calcineurin-like_PHP"/>
</dbReference>
<dbReference type="InterPro" id="IPR029052">
    <property type="entry name" value="Metallo-depent_PP-like"/>
</dbReference>
<comment type="caution">
    <text evidence="2">The sequence shown here is derived from an EMBL/GenBank/DDBJ whole genome shotgun (WGS) entry which is preliminary data.</text>
</comment>
<dbReference type="AlphaFoldDB" id="A0A8T9BJ68"/>
<evidence type="ECO:0000313" key="2">
    <source>
        <dbReference type="EMBL" id="TVY19436.1"/>
    </source>
</evidence>